<evidence type="ECO:0000313" key="6">
    <source>
        <dbReference type="Proteomes" id="UP000629468"/>
    </source>
</evidence>
<evidence type="ECO:0000256" key="3">
    <source>
        <dbReference type="SAM" id="MobiDB-lite"/>
    </source>
</evidence>
<evidence type="ECO:0000256" key="2">
    <source>
        <dbReference type="RuleBase" id="RU368069"/>
    </source>
</evidence>
<keyword evidence="2" id="KW-0732">Signal</keyword>
<reference evidence="5 6" key="1">
    <citation type="journal article" name="Sci. Rep.">
        <title>Telomere-to-telomere assembled and centromere annotated genomes of the two main subspecies of the button mushroom Agaricus bisporus reveal especially polymorphic chromosome ends.</title>
        <authorList>
            <person name="Sonnenberg A.S.M."/>
            <person name="Sedaghat-Telgerd N."/>
            <person name="Lavrijssen B."/>
            <person name="Ohm R.A."/>
            <person name="Hendrickx P.M."/>
            <person name="Scholtmeijer K."/>
            <person name="Baars J.J.P."/>
            <person name="van Peer A."/>
        </authorList>
    </citation>
    <scope>NUCLEOTIDE SEQUENCE [LARGE SCALE GENOMIC DNA]</scope>
    <source>
        <strain evidence="5 6">H119_p4</strain>
    </source>
</reference>
<dbReference type="EMBL" id="JABXXO010000007">
    <property type="protein sequence ID" value="KAF7773263.1"/>
    <property type="molecule type" value="Genomic_DNA"/>
</dbReference>
<comment type="subcellular location">
    <subcellularLocation>
        <location evidence="2">Vacuole membrane</location>
        <topology evidence="2">Peripheral membrane protein</topology>
    </subcellularLocation>
</comment>
<comment type="function">
    <text evidence="2">Mediates inactivation of the TORC1 complex in response to amino acid starvation. Required for meiotic nuclear division.</text>
</comment>
<dbReference type="InterPro" id="IPR056603">
    <property type="entry name" value="HTH_NPRL3"/>
</dbReference>
<protein>
    <recommendedName>
        <fullName evidence="2">Nitrogen permease regulator 3</fullName>
    </recommendedName>
    <alternativeName>
        <fullName evidence="2">Required for meiotic nuclear division protein 11</fullName>
    </alternativeName>
</protein>
<dbReference type="GO" id="GO:0010508">
    <property type="term" value="P:positive regulation of autophagy"/>
    <property type="evidence" value="ECO:0007669"/>
    <property type="project" value="TreeGrafter"/>
</dbReference>
<dbReference type="GO" id="GO:0038202">
    <property type="term" value="P:TORC1 signaling"/>
    <property type="evidence" value="ECO:0007669"/>
    <property type="project" value="TreeGrafter"/>
</dbReference>
<dbReference type="GO" id="GO:0005774">
    <property type="term" value="C:vacuolar membrane"/>
    <property type="evidence" value="ECO:0007669"/>
    <property type="project" value="UniProtKB-SubCell"/>
</dbReference>
<evidence type="ECO:0000256" key="1">
    <source>
        <dbReference type="ARBA" id="ARBA00010546"/>
    </source>
</evidence>
<dbReference type="GO" id="GO:0034198">
    <property type="term" value="P:cellular response to amino acid starvation"/>
    <property type="evidence" value="ECO:0007669"/>
    <property type="project" value="TreeGrafter"/>
</dbReference>
<dbReference type="GO" id="GO:0051321">
    <property type="term" value="P:meiotic cell cycle"/>
    <property type="evidence" value="ECO:0007669"/>
    <property type="project" value="UniProtKB-UniRule"/>
</dbReference>
<dbReference type="Pfam" id="PF24064">
    <property type="entry name" value="HTH_NPRL3"/>
    <property type="match status" value="1"/>
</dbReference>
<organism evidence="5 6">
    <name type="scientific">Agaricus bisporus var. burnettii</name>
    <dbReference type="NCBI Taxonomy" id="192524"/>
    <lineage>
        <taxon>Eukaryota</taxon>
        <taxon>Fungi</taxon>
        <taxon>Dikarya</taxon>
        <taxon>Basidiomycota</taxon>
        <taxon>Agaricomycotina</taxon>
        <taxon>Agaricomycetes</taxon>
        <taxon>Agaricomycetidae</taxon>
        <taxon>Agaricales</taxon>
        <taxon>Agaricineae</taxon>
        <taxon>Agaricaceae</taxon>
        <taxon>Agaricus</taxon>
    </lineage>
</organism>
<dbReference type="Proteomes" id="UP000629468">
    <property type="component" value="Unassembled WGS sequence"/>
</dbReference>
<name>A0A8H7KGI6_AGABI</name>
<feature type="compositionally biased region" description="Low complexity" evidence="3">
    <location>
        <begin position="89"/>
        <end position="101"/>
    </location>
</feature>
<dbReference type="PANTHER" id="PTHR13153">
    <property type="entry name" value="CGTHBA PROTEIN -14 GENE PROTEIN"/>
    <property type="match status" value="1"/>
</dbReference>
<comment type="caution">
    <text evidence="5">The sequence shown here is derived from an EMBL/GenBank/DDBJ whole genome shotgun (WGS) entry which is preliminary data.</text>
</comment>
<sequence>MAESLLAILLVTKSAKGPALVYRWPPLPTGHPRLSRSRPDDGSWPSRIDNPWCASHAPEVLLGHAFAPNDQSWVDDPEYRWQRPVRARSPSNQNNSSSHSPVDGSFSPPDPAPKPGEFHEYSHAFGYEVDFLAGLLLPHPSTCHQKFELLVDDLAFVGHPVCVNWEGKWEFKEDKMEKELRGKESGIMSLSLKDMPGGISTTTDGQTGVDHLQIFHVVLVCDIPDPSSSDSGNLFKYFDIIYEQIAFTLTAVLFQEQVLHKYVQEECDKLGALRDLSLSDREPYDVFATRCLEVSSMATTIKDLYEAIKTSRIARLRINNFPLELQLPPHLDTLLHNEDETEMNYFNPSEEDDSPGWGAEMSFGWHLPPLAPWKTLLLLDEPMRGEDGDALLDLKGPFPSTEDRCIAEGLVKFLETVTVTLSLADVANLLDWDLEGQIYPIVRWLVYSRRAKIIDTIHPGLKNVFTVPSKFDVPLSDLTTEFAQIFNHPAIPPLPRILSLVSYSISKQTENHFYACFVKSKEMIPPFHDVVIWMLKRDLLITLHLRIRVVATPDLKLRVQMQKERALARKKSHSRGRRRSFRVLKDDLDPQELGLRGFSNPGVSWLSLSPKSSSAQRLPSMDSACSEISELAVEDEEDEYAYEGYRGLDSDWNEDMNDFGLDGDGDMNSSSIIHDPARATALQKKWLSAMSDGKDPSVAKRFEQINQYFDGKRSGDEILYRAEISRRQLRETLHHYEEYLQTFLHPS</sequence>
<keyword evidence="2" id="KW-0469">Meiosis</keyword>
<dbReference type="InterPro" id="IPR005365">
    <property type="entry name" value="Npr3"/>
</dbReference>
<evidence type="ECO:0000313" key="5">
    <source>
        <dbReference type="EMBL" id="KAF7773263.1"/>
    </source>
</evidence>
<dbReference type="PANTHER" id="PTHR13153:SF5">
    <property type="entry name" value="GATOR COMPLEX PROTEIN NPRL3"/>
    <property type="match status" value="1"/>
</dbReference>
<proteinExistence type="inferred from homology"/>
<dbReference type="Pfam" id="PF03666">
    <property type="entry name" value="NPR3"/>
    <property type="match status" value="2"/>
</dbReference>
<feature type="domain" description="GATOR1 complex protein NPRL3 C-terminal HTH" evidence="4">
    <location>
        <begin position="680"/>
        <end position="740"/>
    </location>
</feature>
<gene>
    <name evidence="5" type="ORF">Agabi119p4_5430</name>
</gene>
<dbReference type="AlphaFoldDB" id="A0A8H7KGI6"/>
<comment type="similarity">
    <text evidence="1 2">Belongs to the NPR3 family.</text>
</comment>
<evidence type="ECO:0000259" key="4">
    <source>
        <dbReference type="Pfam" id="PF24064"/>
    </source>
</evidence>
<dbReference type="GO" id="GO:1904262">
    <property type="term" value="P:negative regulation of TORC1 signaling"/>
    <property type="evidence" value="ECO:0007669"/>
    <property type="project" value="TreeGrafter"/>
</dbReference>
<dbReference type="GO" id="GO:1990130">
    <property type="term" value="C:GATOR1 complex"/>
    <property type="evidence" value="ECO:0007669"/>
    <property type="project" value="TreeGrafter"/>
</dbReference>
<accession>A0A8H7KGI6</accession>
<feature type="region of interest" description="Disordered" evidence="3">
    <location>
        <begin position="85"/>
        <end position="119"/>
    </location>
</feature>